<proteinExistence type="predicted"/>
<dbReference type="Proteomes" id="UP000199682">
    <property type="component" value="Unassembled WGS sequence"/>
</dbReference>
<dbReference type="InterPro" id="IPR039424">
    <property type="entry name" value="SBP_5"/>
</dbReference>
<protein>
    <submittedName>
        <fullName evidence="3">Oligopeptide transport system substrate-binding protein</fullName>
    </submittedName>
</protein>
<dbReference type="GO" id="GO:0015833">
    <property type="term" value="P:peptide transport"/>
    <property type="evidence" value="ECO:0007669"/>
    <property type="project" value="TreeGrafter"/>
</dbReference>
<dbReference type="CDD" id="cd00995">
    <property type="entry name" value="PBP2_NikA_DppA_OppA_like"/>
    <property type="match status" value="1"/>
</dbReference>
<dbReference type="GO" id="GO:0043190">
    <property type="term" value="C:ATP-binding cassette (ABC) transporter complex"/>
    <property type="evidence" value="ECO:0007669"/>
    <property type="project" value="InterPro"/>
</dbReference>
<feature type="chain" id="PRO_5011712918" evidence="1">
    <location>
        <begin position="29"/>
        <end position="535"/>
    </location>
</feature>
<evidence type="ECO:0000256" key="1">
    <source>
        <dbReference type="SAM" id="SignalP"/>
    </source>
</evidence>
<dbReference type="InterPro" id="IPR000914">
    <property type="entry name" value="SBP_5_dom"/>
</dbReference>
<sequence>MRVRGKLLALAGALLVASAVVTPSSAVAEQQHGGIQNTRIRMFNTEPFRPLLPGDTNEWGGGRLISMMFTGLVGYRLEDAAPYNAMAKSISTTDSKVFRIKIHRGWRFHDGTQVRARNFVDAWNHVAYGPNKLRNNTFMDKIEGYRDLNPATGEPLAKKMSGLRVINDHEFQVTLSAPLSIFPTMVGYWAFYPLPDSFFRDPAAWLKHPVGNGPYKFKEAVPNGHQLLTANRHYKGVEQPRIKELLYTVYPDTSKAYDALVRGEMDFMEAMPYDKITSGQYKKDLPGRYTDRNFLLMQNLAFPSYLPGYDSPDLRKAVSMAIDRTELIKLVGGGQKPADGFTIPGLEGYQPGQCGELCTYNPVKAREHLAKSGFQGPLQLHTNIESGARTWMGPVCQSITATLGIACETKETMSFREFRQAVVGRTITGAYRSDWRADYPSIENFLSPLYRTGASSNDYGYSNPAFDAAMDRADRAPGKEAALELYREAERLLVQDMPVVPLWQEWSAVGWSDRLRNVKVSILTDLDVFQVKVVC</sequence>
<dbReference type="AlphaFoldDB" id="A0A1G8TQ71"/>
<feature type="signal peptide" evidence="1">
    <location>
        <begin position="1"/>
        <end position="28"/>
    </location>
</feature>
<gene>
    <name evidence="3" type="ORF">SAMN04488074_10238</name>
</gene>
<dbReference type="EMBL" id="FNET01000002">
    <property type="protein sequence ID" value="SDJ42820.1"/>
    <property type="molecule type" value="Genomic_DNA"/>
</dbReference>
<feature type="domain" description="Solute-binding protein family 5" evidence="2">
    <location>
        <begin position="82"/>
        <end position="456"/>
    </location>
</feature>
<dbReference type="GO" id="GO:1904680">
    <property type="term" value="F:peptide transmembrane transporter activity"/>
    <property type="evidence" value="ECO:0007669"/>
    <property type="project" value="TreeGrafter"/>
</dbReference>
<dbReference type="PANTHER" id="PTHR30290">
    <property type="entry name" value="PERIPLASMIC BINDING COMPONENT OF ABC TRANSPORTER"/>
    <property type="match status" value="1"/>
</dbReference>
<dbReference type="SUPFAM" id="SSF53850">
    <property type="entry name" value="Periplasmic binding protein-like II"/>
    <property type="match status" value="1"/>
</dbReference>
<dbReference type="GO" id="GO:0042597">
    <property type="term" value="C:periplasmic space"/>
    <property type="evidence" value="ECO:0007669"/>
    <property type="project" value="UniProtKB-ARBA"/>
</dbReference>
<dbReference type="Gene3D" id="3.10.105.10">
    <property type="entry name" value="Dipeptide-binding Protein, Domain 3"/>
    <property type="match status" value="1"/>
</dbReference>
<dbReference type="Gene3D" id="3.90.76.10">
    <property type="entry name" value="Dipeptide-binding Protein, Domain 1"/>
    <property type="match status" value="1"/>
</dbReference>
<evidence type="ECO:0000313" key="4">
    <source>
        <dbReference type="Proteomes" id="UP000199682"/>
    </source>
</evidence>
<dbReference type="RefSeq" id="WP_090004575.1">
    <property type="nucleotide sequence ID" value="NZ_FNET01000002.1"/>
</dbReference>
<keyword evidence="1" id="KW-0732">Signal</keyword>
<dbReference type="Gene3D" id="3.40.190.10">
    <property type="entry name" value="Periplasmic binding protein-like II"/>
    <property type="match status" value="1"/>
</dbReference>
<reference evidence="4" key="1">
    <citation type="submission" date="2016-10" db="EMBL/GenBank/DDBJ databases">
        <authorList>
            <person name="Varghese N."/>
            <person name="Submissions S."/>
        </authorList>
    </citation>
    <scope>NUCLEOTIDE SEQUENCE [LARGE SCALE GENOMIC DNA]</scope>
    <source>
        <strain evidence="4">DSM 44796</strain>
    </source>
</reference>
<organism evidence="3 4">
    <name type="scientific">Lentzea albidocapillata subsp. violacea</name>
    <dbReference type="NCBI Taxonomy" id="128104"/>
    <lineage>
        <taxon>Bacteria</taxon>
        <taxon>Bacillati</taxon>
        <taxon>Actinomycetota</taxon>
        <taxon>Actinomycetes</taxon>
        <taxon>Pseudonocardiales</taxon>
        <taxon>Pseudonocardiaceae</taxon>
        <taxon>Lentzea</taxon>
    </lineage>
</organism>
<evidence type="ECO:0000259" key="2">
    <source>
        <dbReference type="Pfam" id="PF00496"/>
    </source>
</evidence>
<evidence type="ECO:0000313" key="3">
    <source>
        <dbReference type="EMBL" id="SDJ42820.1"/>
    </source>
</evidence>
<accession>A0A1G8TQ71</accession>
<name>A0A1G8TQ71_9PSEU</name>
<dbReference type="Pfam" id="PF00496">
    <property type="entry name" value="SBP_bac_5"/>
    <property type="match status" value="1"/>
</dbReference>
<dbReference type="PANTHER" id="PTHR30290:SF83">
    <property type="entry name" value="ABC TRANSPORTER SUBSTRATE-BINDING PROTEIN"/>
    <property type="match status" value="1"/>
</dbReference>
<dbReference type="PIRSF" id="PIRSF002741">
    <property type="entry name" value="MppA"/>
    <property type="match status" value="1"/>
</dbReference>
<dbReference type="InterPro" id="IPR030678">
    <property type="entry name" value="Peptide/Ni-bd"/>
</dbReference>